<accession>A0A249DY78</accession>
<reference evidence="2" key="1">
    <citation type="submission" date="2016-06" db="EMBL/GenBank/DDBJ databases">
        <authorList>
            <person name="Chen W."/>
            <person name="Hasegawa D.K."/>
        </authorList>
    </citation>
    <scope>NUCLEOTIDE SEQUENCE [LARGE SCALE GENOMIC DNA]</scope>
    <source>
        <strain evidence="2">MEAM1</strain>
    </source>
</reference>
<dbReference type="EMBL" id="CP016303">
    <property type="protein sequence ID" value="ASX26503.1"/>
    <property type="molecule type" value="Genomic_DNA"/>
</dbReference>
<dbReference type="SUPFAM" id="SSF49354">
    <property type="entry name" value="PapD-like"/>
    <property type="match status" value="1"/>
</dbReference>
<organism evidence="1 2">
    <name type="scientific">Candidatus Hamiltonella defensa</name>
    <name type="common">Bemisia tabaci</name>
    <dbReference type="NCBI Taxonomy" id="672795"/>
    <lineage>
        <taxon>Bacteria</taxon>
        <taxon>Pseudomonadati</taxon>
        <taxon>Pseudomonadota</taxon>
        <taxon>Gammaproteobacteria</taxon>
        <taxon>Enterobacterales</taxon>
        <taxon>Enterobacteriaceae</taxon>
        <taxon>aphid secondary symbionts</taxon>
        <taxon>Candidatus Williamhamiltonella</taxon>
    </lineage>
</organism>
<dbReference type="Proteomes" id="UP000216438">
    <property type="component" value="Chromosome"/>
</dbReference>
<evidence type="ECO:0000313" key="1">
    <source>
        <dbReference type="EMBL" id="ASX26503.1"/>
    </source>
</evidence>
<dbReference type="RefSeq" id="WP_016857850.1">
    <property type="nucleotide sequence ID" value="NZ_CP016303.1"/>
</dbReference>
<proteinExistence type="predicted"/>
<name>A0A249DY78_9ENTR</name>
<dbReference type="Gene3D" id="2.60.40.10">
    <property type="entry name" value="Immunoglobulins"/>
    <property type="match status" value="1"/>
</dbReference>
<dbReference type="InterPro" id="IPR008962">
    <property type="entry name" value="PapD-like_sf"/>
</dbReference>
<sequence length="226" mass="25646">MKIKWKPLIFLSCFINTHSNAQLIAIPSRINLEALEKGQTVKVFNKGDASLYLEAKLYRVENPGHTPESQTLIGEIPHPQMMFNPARMSLGPKQERDIHLIPLKSPEQETLYRLYITPVTQTRITGTSDEKKEMALTVGIAYGVLIHHLPEKSLQKRGWEYQCLKGKGIQLTTTGTVQSPFRHLKSHHKEHISETQNVYPGTPVTLPRIKKLTGKVFNEDVQIDCS</sequence>
<dbReference type="AlphaFoldDB" id="A0A249DY78"/>
<evidence type="ECO:0000313" key="2">
    <source>
        <dbReference type="Proteomes" id="UP000216438"/>
    </source>
</evidence>
<protein>
    <submittedName>
        <fullName evidence="1">Pilus assembly protein</fullName>
    </submittedName>
</protein>
<dbReference type="OrthoDB" id="6842070at2"/>
<gene>
    <name evidence="1" type="ORF">BA171_05430</name>
</gene>
<dbReference type="InterPro" id="IPR013783">
    <property type="entry name" value="Ig-like_fold"/>
</dbReference>
<reference evidence="1 2" key="2">
    <citation type="submission" date="2017-09" db="EMBL/GenBank/DDBJ databases">
        <title>The genome of whitefly Bemisia tabaci, a global crop pest, provides novel insights into virus transmission, host adaptation and insecticide resistance.</title>
        <authorList>
            <person name="Kaur N."/>
            <person name="Kliot A."/>
            <person name="Pinheiro P.V."/>
            <person name="Luan J."/>
            <person name="Zheng Y."/>
            <person name="Liu W."/>
            <person name="Sun H."/>
            <person name="Yang X."/>
            <person name="Xu Y."/>
            <person name="Luo Y."/>
            <person name="Kruse A."/>
            <person name="Fisher T.W."/>
            <person name="Nelson D.R."/>
            <person name="Elimelech M."/>
            <person name="MacCoss M."/>
            <person name="Johnson R."/>
            <person name="Cohen E."/>
            <person name="Hunter W.B."/>
            <person name="Brown J.K."/>
            <person name="Jander G."/>
            <person name="Cilia M."/>
            <person name="Douglas A.E."/>
            <person name="Ghanim M."/>
            <person name="Simmons A.M."/>
            <person name="Wintermantel W.M."/>
            <person name="Ling K.-S."/>
            <person name="Fei Z."/>
        </authorList>
    </citation>
    <scope>NUCLEOTIDE SEQUENCE [LARGE SCALE GENOMIC DNA]</scope>
    <source>
        <strain evidence="1 2">MEAM1</strain>
    </source>
</reference>